<sequence length="641" mass="73564">MQFLHPELLYALFLLLIPILVHLFRLRKFQKEYFTNVKFLKKISSETRKSSQLKKWLILISRLLMLTAIIIAFAQPYLPAQGSNAAVTRKLIYLDNSQSMQLRGPKGELLASSVQSLLENIPENDKLSLITNDKEYFNLSTSELRKELSELDYSPGSLNFEEIKLKAGNYFKNKNSAKNELILISDFQQNINVPTQQDSSAINISFIPLKPVKPENISIDSAFVQNKNTEGIEIKLLLKSNTEIEDPVSVSLYNNEDLLTKNTADFNEENEAETIFNLKREALSNAYFEIEDNGLIYDNLLYFSLNQNPQIQVSVISDSSADFLQRIFTEPEFSFHNFSLQQLDYKVLSSSNLIVLNEIPEINSALSQNLKQFYKNGTVICLIPAQKAQPNSYNLFLKELNAPVYGEETEREQLITGISFEHPLFNSVFEKQISNFDYPKVQSFYRVSRNQNAALSLQDGSPFLLQRDQLFMFAAALNSENSNFKQSPLIVPSFYNMGLAALKSPKLYYQINDRDQIDIPVSIGQDEVLSLKSEESSVIPQQQLFPDKVQIFTNAIETPGNYRVMYGKSDLGKLSFNEKRTESKLVYTHPESLKNIRNFESIDKYFENAKASGQTKPLWKWFVIFALFFMSLEMLLLKFFK</sequence>
<evidence type="ECO:0000313" key="3">
    <source>
        <dbReference type="EMBL" id="MFD1095770.1"/>
    </source>
</evidence>
<dbReference type="Gene3D" id="3.40.50.410">
    <property type="entry name" value="von Willebrand factor, type A domain"/>
    <property type="match status" value="1"/>
</dbReference>
<feature type="transmembrane region" description="Helical" evidence="1">
    <location>
        <begin position="6"/>
        <end position="24"/>
    </location>
</feature>
<feature type="domain" description="Aerotolerance regulator N-terminal" evidence="2">
    <location>
        <begin position="1"/>
        <end position="76"/>
    </location>
</feature>
<dbReference type="Pfam" id="PF07584">
    <property type="entry name" value="BatA"/>
    <property type="match status" value="1"/>
</dbReference>
<comment type="caution">
    <text evidence="3">The sequence shown here is derived from an EMBL/GenBank/DDBJ whole genome shotgun (WGS) entry which is preliminary data.</text>
</comment>
<keyword evidence="1" id="KW-0472">Membrane</keyword>
<dbReference type="NCBIfam" id="TIGR02226">
    <property type="entry name" value="two_anch"/>
    <property type="match status" value="1"/>
</dbReference>
<dbReference type="InterPro" id="IPR011933">
    <property type="entry name" value="Double_TM_dom"/>
</dbReference>
<feature type="transmembrane region" description="Helical" evidence="1">
    <location>
        <begin position="56"/>
        <end position="78"/>
    </location>
</feature>
<dbReference type="PANTHER" id="PTHR37464">
    <property type="entry name" value="BLL2463 PROTEIN"/>
    <property type="match status" value="1"/>
</dbReference>
<feature type="transmembrane region" description="Helical" evidence="1">
    <location>
        <begin position="618"/>
        <end position="637"/>
    </location>
</feature>
<organism evidence="3 4">
    <name type="scientific">Salegentibacter chungangensis</name>
    <dbReference type="NCBI Taxonomy" id="1335724"/>
    <lineage>
        <taxon>Bacteria</taxon>
        <taxon>Pseudomonadati</taxon>
        <taxon>Bacteroidota</taxon>
        <taxon>Flavobacteriia</taxon>
        <taxon>Flavobacteriales</taxon>
        <taxon>Flavobacteriaceae</taxon>
        <taxon>Salegentibacter</taxon>
    </lineage>
</organism>
<accession>A0ABW3NRX5</accession>
<reference evidence="4" key="1">
    <citation type="journal article" date="2019" name="Int. J. Syst. Evol. Microbiol.">
        <title>The Global Catalogue of Microorganisms (GCM) 10K type strain sequencing project: providing services to taxonomists for standard genome sequencing and annotation.</title>
        <authorList>
            <consortium name="The Broad Institute Genomics Platform"/>
            <consortium name="The Broad Institute Genome Sequencing Center for Infectious Disease"/>
            <person name="Wu L."/>
            <person name="Ma J."/>
        </authorList>
    </citation>
    <scope>NUCLEOTIDE SEQUENCE [LARGE SCALE GENOMIC DNA]</scope>
    <source>
        <strain evidence="4">CCUG 64793</strain>
    </source>
</reference>
<gene>
    <name evidence="3" type="ORF">ACFQ3Q_08425</name>
</gene>
<keyword evidence="1" id="KW-1133">Transmembrane helix</keyword>
<proteinExistence type="predicted"/>
<protein>
    <submittedName>
        <fullName evidence="3">BatA domain-containing protein</fullName>
    </submittedName>
</protein>
<keyword evidence="1" id="KW-0812">Transmembrane</keyword>
<dbReference type="InterPro" id="IPR024163">
    <property type="entry name" value="Aerotolerance_reg_N"/>
</dbReference>
<dbReference type="EMBL" id="JBHTLI010000001">
    <property type="protein sequence ID" value="MFD1095770.1"/>
    <property type="molecule type" value="Genomic_DNA"/>
</dbReference>
<dbReference type="RefSeq" id="WP_380744785.1">
    <property type="nucleotide sequence ID" value="NZ_JBHTLI010000001.1"/>
</dbReference>
<keyword evidence="4" id="KW-1185">Reference proteome</keyword>
<dbReference type="PANTHER" id="PTHR37464:SF1">
    <property type="entry name" value="BLL2463 PROTEIN"/>
    <property type="match status" value="1"/>
</dbReference>
<dbReference type="InterPro" id="IPR036465">
    <property type="entry name" value="vWFA_dom_sf"/>
</dbReference>
<evidence type="ECO:0000256" key="1">
    <source>
        <dbReference type="SAM" id="Phobius"/>
    </source>
</evidence>
<name>A0ABW3NRX5_9FLAO</name>
<evidence type="ECO:0000259" key="2">
    <source>
        <dbReference type="Pfam" id="PF07584"/>
    </source>
</evidence>
<evidence type="ECO:0000313" key="4">
    <source>
        <dbReference type="Proteomes" id="UP001597131"/>
    </source>
</evidence>
<dbReference type="Proteomes" id="UP001597131">
    <property type="component" value="Unassembled WGS sequence"/>
</dbReference>